<accession>A0ABN7QTL1</accession>
<keyword evidence="2" id="KW-0812">Transmembrane</keyword>
<gene>
    <name evidence="3" type="ORF">R54767_03427</name>
</gene>
<organism evidence="3 4">
    <name type="scientific">Paraburkholderia gardini</name>
    <dbReference type="NCBI Taxonomy" id="2823469"/>
    <lineage>
        <taxon>Bacteria</taxon>
        <taxon>Pseudomonadati</taxon>
        <taxon>Pseudomonadota</taxon>
        <taxon>Betaproteobacteria</taxon>
        <taxon>Burkholderiales</taxon>
        <taxon>Burkholderiaceae</taxon>
        <taxon>Paraburkholderia</taxon>
    </lineage>
</organism>
<name>A0ABN7QTL1_9BURK</name>
<evidence type="ECO:0000256" key="1">
    <source>
        <dbReference type="SAM" id="MobiDB-lite"/>
    </source>
</evidence>
<feature type="region of interest" description="Disordered" evidence="1">
    <location>
        <begin position="214"/>
        <end position="240"/>
    </location>
</feature>
<dbReference type="Proteomes" id="UP000789752">
    <property type="component" value="Unassembled WGS sequence"/>
</dbReference>
<keyword evidence="2" id="KW-1133">Transmembrane helix</keyword>
<feature type="compositionally biased region" description="Polar residues" evidence="1">
    <location>
        <begin position="216"/>
        <end position="233"/>
    </location>
</feature>
<evidence type="ECO:0000256" key="2">
    <source>
        <dbReference type="SAM" id="Phobius"/>
    </source>
</evidence>
<protein>
    <recommendedName>
        <fullName evidence="5">Type IV pilus assembly protein PilN</fullName>
    </recommendedName>
</protein>
<reference evidence="3 4" key="1">
    <citation type="submission" date="2021-04" db="EMBL/GenBank/DDBJ databases">
        <authorList>
            <person name="Vanwijnsberghe S."/>
        </authorList>
    </citation>
    <scope>NUCLEOTIDE SEQUENCE [LARGE SCALE GENOMIC DNA]</scope>
    <source>
        <strain evidence="3 4">LMG 32171</strain>
    </source>
</reference>
<proteinExistence type="predicted"/>
<keyword evidence="4" id="KW-1185">Reference proteome</keyword>
<keyword evidence="2" id="KW-0472">Membrane</keyword>
<dbReference type="EMBL" id="CAJQYY010000020">
    <property type="protein sequence ID" value="CAG4907686.1"/>
    <property type="molecule type" value="Genomic_DNA"/>
</dbReference>
<evidence type="ECO:0008006" key="5">
    <source>
        <dbReference type="Google" id="ProtNLM"/>
    </source>
</evidence>
<evidence type="ECO:0000313" key="3">
    <source>
        <dbReference type="EMBL" id="CAG4907686.1"/>
    </source>
</evidence>
<sequence>MRVPFLQIFAVRKPVARCGKPGGFNLLPYRERDRRLARRRCALEWSGAAAAGAVAALMLAGWHAFEGARLDAQRASVERALAQFAAPLAEQGALLRDAREREAREAQAAIASAPLVHLLDLMEALSEDDVPDSDGVVVQEMRHRPHETEFRAVAVNHVAPAAWLRRLATVPGSENVEMKELHRTLPGNGPLISPAARAAVEFAARVRWAGVPGDSTRASVPANSGAVSANAQADNMRGKK</sequence>
<comment type="caution">
    <text evidence="3">The sequence shown here is derived from an EMBL/GenBank/DDBJ whole genome shotgun (WGS) entry which is preliminary data.</text>
</comment>
<feature type="transmembrane region" description="Helical" evidence="2">
    <location>
        <begin position="42"/>
        <end position="65"/>
    </location>
</feature>
<evidence type="ECO:0000313" key="4">
    <source>
        <dbReference type="Proteomes" id="UP000789752"/>
    </source>
</evidence>